<protein>
    <submittedName>
        <fullName evidence="1">Uncharacterized protein</fullName>
    </submittedName>
</protein>
<evidence type="ECO:0000313" key="2">
    <source>
        <dbReference type="Proteomes" id="UP001497535"/>
    </source>
</evidence>
<comment type="caution">
    <text evidence="1">The sequence shown here is derived from an EMBL/GenBank/DDBJ whole genome shotgun (WGS) entry which is preliminary data.</text>
</comment>
<dbReference type="EMBL" id="CAVMJV010000067">
    <property type="protein sequence ID" value="CAK5087784.1"/>
    <property type="molecule type" value="Genomic_DNA"/>
</dbReference>
<gene>
    <name evidence="1" type="ORF">MENTE1834_LOCUS35401</name>
</gene>
<sequence length="446" mass="50598">MPNSMKDPLNEKQSEAGTNDRPDSIRTTTTMMPETNWNSIYTASMLSFIGTVQFSLYFSSMWPYVQIIDRSINETMFGWIIAIYSVGQIISAPLFGYWSNKIQQVRLPLFVGLALMFMGNLCYLRNVCLLRTYASTASTSKDRLRAIAFVTCGQALGATSGPAFQLLFTSFTYPGTTLLGHLRFNLFTGPAFLACTMNLFGTIILLFIFKEVYAGLHHEEYNKIVRVENGESNRSETATTKASFYKSVLQSIKIVKKVLQFLQVCKKVLPFLFDSRFYNSYFRFLQIGSVNSLTSSLPSKLPPYDLIACFVCYLSRFTQMFVQTNLETIGSPFSMTMFGMTEQKSVEVISIAQALVGSITFATYIFYIYFKSSNMELNFRLSCILSILGLGAFHIVTFPWPFLSNPLQVYTEKERLAYKVEHLPADLEPVGCNTDKFEWVFNIIVN</sequence>
<name>A0ACB1A8J7_MELEN</name>
<organism evidence="1 2">
    <name type="scientific">Meloidogyne enterolobii</name>
    <name type="common">Root-knot nematode worm</name>
    <name type="synonym">Meloidogyne mayaguensis</name>
    <dbReference type="NCBI Taxonomy" id="390850"/>
    <lineage>
        <taxon>Eukaryota</taxon>
        <taxon>Metazoa</taxon>
        <taxon>Ecdysozoa</taxon>
        <taxon>Nematoda</taxon>
        <taxon>Chromadorea</taxon>
        <taxon>Rhabditida</taxon>
        <taxon>Tylenchina</taxon>
        <taxon>Tylenchomorpha</taxon>
        <taxon>Tylenchoidea</taxon>
        <taxon>Meloidogynidae</taxon>
        <taxon>Meloidogyninae</taxon>
        <taxon>Meloidogyne</taxon>
    </lineage>
</organism>
<dbReference type="Proteomes" id="UP001497535">
    <property type="component" value="Unassembled WGS sequence"/>
</dbReference>
<keyword evidence="2" id="KW-1185">Reference proteome</keyword>
<evidence type="ECO:0000313" key="1">
    <source>
        <dbReference type="EMBL" id="CAK5087784.1"/>
    </source>
</evidence>
<reference evidence="1" key="1">
    <citation type="submission" date="2023-11" db="EMBL/GenBank/DDBJ databases">
        <authorList>
            <person name="Poullet M."/>
        </authorList>
    </citation>
    <scope>NUCLEOTIDE SEQUENCE</scope>
    <source>
        <strain evidence="1">E1834</strain>
    </source>
</reference>
<proteinExistence type="predicted"/>
<accession>A0ACB1A8J7</accession>